<dbReference type="Proteomes" id="UP000464378">
    <property type="component" value="Chromosome"/>
</dbReference>
<dbReference type="SUPFAM" id="SSF52172">
    <property type="entry name" value="CheY-like"/>
    <property type="match status" value="1"/>
</dbReference>
<name>A0A6C2YLU8_9BACT</name>
<dbReference type="InterPro" id="IPR052016">
    <property type="entry name" value="Bact_Sigma-Reg"/>
</dbReference>
<evidence type="ECO:0000313" key="5">
    <source>
        <dbReference type="Proteomes" id="UP000464378"/>
    </source>
</evidence>
<dbReference type="EMBL" id="LR593887">
    <property type="protein sequence ID" value="VTS01097.1"/>
    <property type="molecule type" value="Genomic_DNA"/>
</dbReference>
<dbReference type="KEGG" id="tim:GMBLW1_16230"/>
<evidence type="ECO:0000256" key="2">
    <source>
        <dbReference type="SAM" id="MobiDB-lite"/>
    </source>
</evidence>
<dbReference type="Gene3D" id="3.60.40.10">
    <property type="entry name" value="PPM-type phosphatase domain"/>
    <property type="match status" value="1"/>
</dbReference>
<dbReference type="InterPro" id="IPR011006">
    <property type="entry name" value="CheY-like_superfamily"/>
</dbReference>
<gene>
    <name evidence="4" type="ORF">GMBLW1_16230</name>
</gene>
<dbReference type="InterPro" id="IPR036457">
    <property type="entry name" value="PPM-type-like_dom_sf"/>
</dbReference>
<dbReference type="RefSeq" id="WP_162657521.1">
    <property type="nucleotide sequence ID" value="NZ_LR593887.1"/>
</dbReference>
<dbReference type="PANTHER" id="PTHR43156:SF2">
    <property type="entry name" value="STAGE II SPORULATION PROTEIN E"/>
    <property type="match status" value="1"/>
</dbReference>
<feature type="compositionally biased region" description="Low complexity" evidence="2">
    <location>
        <begin position="389"/>
        <end position="401"/>
    </location>
</feature>
<dbReference type="AlphaFoldDB" id="A0A6C2YLU8"/>
<protein>
    <recommendedName>
        <fullName evidence="3">PPM-type phosphatase domain-containing protein</fullName>
    </recommendedName>
</protein>
<proteinExistence type="predicted"/>
<accession>A0A6C2YLU8</accession>
<dbReference type="InterPro" id="IPR001932">
    <property type="entry name" value="PPM-type_phosphatase-like_dom"/>
</dbReference>
<organism evidence="4">
    <name type="scientific">Tuwongella immobilis</name>
    <dbReference type="NCBI Taxonomy" id="692036"/>
    <lineage>
        <taxon>Bacteria</taxon>
        <taxon>Pseudomonadati</taxon>
        <taxon>Planctomycetota</taxon>
        <taxon>Planctomycetia</taxon>
        <taxon>Gemmatales</taxon>
        <taxon>Gemmataceae</taxon>
        <taxon>Tuwongella</taxon>
    </lineage>
</organism>
<dbReference type="EMBL" id="LR586016">
    <property type="protein sequence ID" value="VIP02337.1"/>
    <property type="molecule type" value="Genomic_DNA"/>
</dbReference>
<dbReference type="GO" id="GO:0016791">
    <property type="term" value="F:phosphatase activity"/>
    <property type="evidence" value="ECO:0007669"/>
    <property type="project" value="TreeGrafter"/>
</dbReference>
<dbReference type="InParanoid" id="A0A6C2YLU8"/>
<dbReference type="SMART" id="SM00331">
    <property type="entry name" value="PP2C_SIG"/>
    <property type="match status" value="1"/>
</dbReference>
<evidence type="ECO:0000256" key="1">
    <source>
        <dbReference type="ARBA" id="ARBA00022801"/>
    </source>
</evidence>
<dbReference type="SUPFAM" id="SSF81606">
    <property type="entry name" value="PP2C-like"/>
    <property type="match status" value="1"/>
</dbReference>
<dbReference type="PANTHER" id="PTHR43156">
    <property type="entry name" value="STAGE II SPORULATION PROTEIN E-RELATED"/>
    <property type="match status" value="1"/>
</dbReference>
<keyword evidence="5" id="KW-1185">Reference proteome</keyword>
<feature type="region of interest" description="Disordered" evidence="2">
    <location>
        <begin position="389"/>
        <end position="408"/>
    </location>
</feature>
<reference evidence="4" key="1">
    <citation type="submission" date="2019-04" db="EMBL/GenBank/DDBJ databases">
        <authorList>
            <consortium name="Science for Life Laboratories"/>
        </authorList>
    </citation>
    <scope>NUCLEOTIDE SEQUENCE</scope>
    <source>
        <strain evidence="4">MBLW1</strain>
    </source>
</reference>
<keyword evidence="1" id="KW-0378">Hydrolase</keyword>
<evidence type="ECO:0000313" key="4">
    <source>
        <dbReference type="EMBL" id="VIP02337.1"/>
    </source>
</evidence>
<sequence>MSSPIIARLGIGSPLPDRSNQFKDRFVVQQHPWPLGDFKLLQPASVILLECSETHLVDAADWCRRYRSILNEPYQPIVWILPRHTPEWVQMALDAGADVCLASPVPLELLASQLHALLRSRPVWDRLRSRADDAARINAQLQQAYRQMDQDLELTRRIQRTFGPRITAKLGNCQFALCHRPRSRVGGDFFEQIRLDEQHVALCLGDALGRSGAAGSLLGIFVKTTLQTKEIVGRSYRLIPPDEILRRVNRELLSLGMLEPPLVTMLYAQLNIHDGRIDFARAGQPAPLLIPKDGSLAYWTHGGMFLGMGENRYPTKTAQLRAGDKLLLVSDGIHQSEDQPDSGGRLMEVAEQCRHLPIQAFVDQVAHGLLQSNQLVDDVTLVGVEFAPQSAASSNSASTPAGQATDAR</sequence>
<evidence type="ECO:0000259" key="3">
    <source>
        <dbReference type="SMART" id="SM00331"/>
    </source>
</evidence>
<feature type="domain" description="PPM-type phosphatase" evidence="3">
    <location>
        <begin position="170"/>
        <end position="386"/>
    </location>
</feature>
<dbReference type="Pfam" id="PF07228">
    <property type="entry name" value="SpoIIE"/>
    <property type="match status" value="1"/>
</dbReference>